<evidence type="ECO:0000313" key="1">
    <source>
        <dbReference type="EMBL" id="NYG33844.1"/>
    </source>
</evidence>
<evidence type="ECO:0000313" key="4">
    <source>
        <dbReference type="Proteomes" id="UP000518288"/>
    </source>
</evidence>
<dbReference type="EMBL" id="JACCFH010000001">
    <property type="protein sequence ID" value="NYG35351.1"/>
    <property type="molecule type" value="Genomic_DNA"/>
</dbReference>
<dbReference type="Proteomes" id="UP000518288">
    <property type="component" value="Unassembled WGS sequence"/>
</dbReference>
<protein>
    <submittedName>
        <fullName evidence="2">Transposase-like protein</fullName>
    </submittedName>
</protein>
<gene>
    <name evidence="1" type="ORF">BDD16_002830</name>
    <name evidence="2" type="ORF">BDD16_002836</name>
    <name evidence="3" type="ORF">BDD16_004337</name>
</gene>
<dbReference type="Pfam" id="PF01527">
    <property type="entry name" value="HTH_Tnp_1"/>
    <property type="match status" value="1"/>
</dbReference>
<keyword evidence="4" id="KW-1185">Reference proteome</keyword>
<dbReference type="InterPro" id="IPR002514">
    <property type="entry name" value="Transposase_8"/>
</dbReference>
<dbReference type="GO" id="GO:0004803">
    <property type="term" value="F:transposase activity"/>
    <property type="evidence" value="ECO:0007669"/>
    <property type="project" value="InterPro"/>
</dbReference>
<dbReference type="EMBL" id="JACCFH010000001">
    <property type="protein sequence ID" value="NYG33850.1"/>
    <property type="molecule type" value="Genomic_DNA"/>
</dbReference>
<reference evidence="2 4" key="1">
    <citation type="submission" date="2020-07" db="EMBL/GenBank/DDBJ databases">
        <title>Genomic Encyclopedia of Archaeal and Bacterial Type Strains, Phase II (KMG-II): from individual species to whole genera.</title>
        <authorList>
            <person name="Goeker M."/>
        </authorList>
    </citation>
    <scope>NUCLEOTIDE SEQUENCE [LARGE SCALE GENOMIC DNA]</scope>
    <source>
        <strain evidence="2 4">DSM 21226</strain>
    </source>
</reference>
<evidence type="ECO:0000313" key="3">
    <source>
        <dbReference type="EMBL" id="NYG35351.1"/>
    </source>
</evidence>
<dbReference type="GO" id="GO:0003677">
    <property type="term" value="F:DNA binding"/>
    <property type="evidence" value="ECO:0007669"/>
    <property type="project" value="InterPro"/>
</dbReference>
<accession>A0A7Y9QYG3</accession>
<dbReference type="InterPro" id="IPR009057">
    <property type="entry name" value="Homeodomain-like_sf"/>
</dbReference>
<dbReference type="RefSeq" id="WP_179634565.1">
    <property type="nucleotide sequence ID" value="NZ_JACCFH010000001.1"/>
</dbReference>
<dbReference type="EMBL" id="JACCFH010000001">
    <property type="protein sequence ID" value="NYG33844.1"/>
    <property type="molecule type" value="Genomic_DNA"/>
</dbReference>
<sequence>MDTSQIGTQDVAAAAKRRWRRHSPEFKARVIELARQPGASVAAVALANGLNANMLRRWVHEAAAGGGASKATATSVAPALAGFVQLPMREAEHHAVLDAQPVPPTVPRPPDITVEIHRGGTTVNARLPMDERSAAWLREVLG</sequence>
<organism evidence="2 4">
    <name type="scientific">Sphaerotilus montanus</name>
    <dbReference type="NCBI Taxonomy" id="522889"/>
    <lineage>
        <taxon>Bacteria</taxon>
        <taxon>Pseudomonadati</taxon>
        <taxon>Pseudomonadota</taxon>
        <taxon>Betaproteobacteria</taxon>
        <taxon>Burkholderiales</taxon>
        <taxon>Sphaerotilaceae</taxon>
        <taxon>Sphaerotilus</taxon>
    </lineage>
</organism>
<proteinExistence type="predicted"/>
<name>A0A7Y9QYG3_9BURK</name>
<dbReference type="AlphaFoldDB" id="A0A7Y9QYG3"/>
<dbReference type="GO" id="GO:0006313">
    <property type="term" value="P:DNA transposition"/>
    <property type="evidence" value="ECO:0007669"/>
    <property type="project" value="InterPro"/>
</dbReference>
<dbReference type="Gene3D" id="1.10.10.60">
    <property type="entry name" value="Homeodomain-like"/>
    <property type="match status" value="1"/>
</dbReference>
<dbReference type="SUPFAM" id="SSF46689">
    <property type="entry name" value="Homeodomain-like"/>
    <property type="match status" value="1"/>
</dbReference>
<evidence type="ECO:0000313" key="2">
    <source>
        <dbReference type="EMBL" id="NYG33850.1"/>
    </source>
</evidence>
<comment type="caution">
    <text evidence="2">The sequence shown here is derived from an EMBL/GenBank/DDBJ whole genome shotgun (WGS) entry which is preliminary data.</text>
</comment>